<organism evidence="2 3">
    <name type="scientific">Kitasatospora paranensis</name>
    <dbReference type="NCBI Taxonomy" id="258053"/>
    <lineage>
        <taxon>Bacteria</taxon>
        <taxon>Bacillati</taxon>
        <taxon>Actinomycetota</taxon>
        <taxon>Actinomycetes</taxon>
        <taxon>Kitasatosporales</taxon>
        <taxon>Streptomycetaceae</taxon>
        <taxon>Kitasatospora</taxon>
    </lineage>
</organism>
<evidence type="ECO:0000256" key="1">
    <source>
        <dbReference type="SAM" id="MobiDB-lite"/>
    </source>
</evidence>
<sequence length="81" mass="8988">MNSRAWMRISINGSPTYTRMHTSTNDDQDLGYPSGDASWTDELRPTEQRPDALAYARQLAGVSRIGISGIEVEVFVNGERA</sequence>
<evidence type="ECO:0000313" key="2">
    <source>
        <dbReference type="EMBL" id="MFC7181502.1"/>
    </source>
</evidence>
<dbReference type="RefSeq" id="WP_345703788.1">
    <property type="nucleotide sequence ID" value="NZ_BAABKV010000001.1"/>
</dbReference>
<dbReference type="EMBL" id="JBHTAJ010000032">
    <property type="protein sequence ID" value="MFC7181502.1"/>
    <property type="molecule type" value="Genomic_DNA"/>
</dbReference>
<gene>
    <name evidence="2" type="ORF">ACFQMG_18280</name>
</gene>
<dbReference type="Proteomes" id="UP001596435">
    <property type="component" value="Unassembled WGS sequence"/>
</dbReference>
<accession>A0ABW2FZU9</accession>
<feature type="region of interest" description="Disordered" evidence="1">
    <location>
        <begin position="16"/>
        <end position="45"/>
    </location>
</feature>
<comment type="caution">
    <text evidence="2">The sequence shown here is derived from an EMBL/GenBank/DDBJ whole genome shotgun (WGS) entry which is preliminary data.</text>
</comment>
<keyword evidence="3" id="KW-1185">Reference proteome</keyword>
<evidence type="ECO:0000313" key="3">
    <source>
        <dbReference type="Proteomes" id="UP001596435"/>
    </source>
</evidence>
<protein>
    <submittedName>
        <fullName evidence="2">Uncharacterized protein</fullName>
    </submittedName>
</protein>
<feature type="compositionally biased region" description="Polar residues" evidence="1">
    <location>
        <begin position="16"/>
        <end position="25"/>
    </location>
</feature>
<name>A0ABW2FZU9_9ACTN</name>
<proteinExistence type="predicted"/>
<reference evidence="3" key="1">
    <citation type="journal article" date="2019" name="Int. J. Syst. Evol. Microbiol.">
        <title>The Global Catalogue of Microorganisms (GCM) 10K type strain sequencing project: providing services to taxonomists for standard genome sequencing and annotation.</title>
        <authorList>
            <consortium name="The Broad Institute Genomics Platform"/>
            <consortium name="The Broad Institute Genome Sequencing Center for Infectious Disease"/>
            <person name="Wu L."/>
            <person name="Ma J."/>
        </authorList>
    </citation>
    <scope>NUCLEOTIDE SEQUENCE [LARGE SCALE GENOMIC DNA]</scope>
    <source>
        <strain evidence="3">CGMCC 1.12859</strain>
    </source>
</reference>